<organism evidence="2 3">
    <name type="scientific">Labilithrix luteola</name>
    <dbReference type="NCBI Taxonomy" id="1391654"/>
    <lineage>
        <taxon>Bacteria</taxon>
        <taxon>Pseudomonadati</taxon>
        <taxon>Myxococcota</taxon>
        <taxon>Polyangia</taxon>
        <taxon>Polyangiales</taxon>
        <taxon>Labilitrichaceae</taxon>
        <taxon>Labilithrix</taxon>
    </lineage>
</organism>
<evidence type="ECO:0000256" key="1">
    <source>
        <dbReference type="SAM" id="Phobius"/>
    </source>
</evidence>
<proteinExistence type="predicted"/>
<protein>
    <submittedName>
        <fullName evidence="2">Uncharacterized protein</fullName>
    </submittedName>
</protein>
<dbReference type="AlphaFoldDB" id="A0A0K1QCN8"/>
<gene>
    <name evidence="2" type="ORF">AKJ09_10209</name>
</gene>
<keyword evidence="1" id="KW-0472">Membrane</keyword>
<dbReference type="EMBL" id="CP012333">
    <property type="protein sequence ID" value="AKV03546.1"/>
    <property type="molecule type" value="Genomic_DNA"/>
</dbReference>
<feature type="transmembrane region" description="Helical" evidence="1">
    <location>
        <begin position="53"/>
        <end position="80"/>
    </location>
</feature>
<dbReference type="Proteomes" id="UP000064967">
    <property type="component" value="Chromosome"/>
</dbReference>
<name>A0A0K1QCN8_9BACT</name>
<evidence type="ECO:0000313" key="2">
    <source>
        <dbReference type="EMBL" id="AKV03546.1"/>
    </source>
</evidence>
<reference evidence="2 3" key="1">
    <citation type="submission" date="2015-08" db="EMBL/GenBank/DDBJ databases">
        <authorList>
            <person name="Babu N.S."/>
            <person name="Beckwith C.J."/>
            <person name="Beseler K.G."/>
            <person name="Brison A."/>
            <person name="Carone J.V."/>
            <person name="Caskin T.P."/>
            <person name="Diamond M."/>
            <person name="Durham M.E."/>
            <person name="Foxe J.M."/>
            <person name="Go M."/>
            <person name="Henderson B.A."/>
            <person name="Jones I.B."/>
            <person name="McGettigan J.A."/>
            <person name="Micheletti S.J."/>
            <person name="Nasrallah M.E."/>
            <person name="Ortiz D."/>
            <person name="Piller C.R."/>
            <person name="Privatt S.R."/>
            <person name="Schneider S.L."/>
            <person name="Sharp S."/>
            <person name="Smith T.C."/>
            <person name="Stanton J.D."/>
            <person name="Ullery H.E."/>
            <person name="Wilson R.J."/>
            <person name="Serrano M.G."/>
            <person name="Buck G."/>
            <person name="Lee V."/>
            <person name="Wang Y."/>
            <person name="Carvalho R."/>
            <person name="Voegtly L."/>
            <person name="Shi R."/>
            <person name="Duckworth R."/>
            <person name="Johnson A."/>
            <person name="Loviza R."/>
            <person name="Walstead R."/>
            <person name="Shah Z."/>
            <person name="Kiflezghi M."/>
            <person name="Wade K."/>
            <person name="Ball S.L."/>
            <person name="Bradley K.W."/>
            <person name="Asai D.J."/>
            <person name="Bowman C.A."/>
            <person name="Russell D.A."/>
            <person name="Pope W.H."/>
            <person name="Jacobs-Sera D."/>
            <person name="Hendrix R.W."/>
            <person name="Hatfull G.F."/>
        </authorList>
    </citation>
    <scope>NUCLEOTIDE SEQUENCE [LARGE SCALE GENOMIC DNA]</scope>
    <source>
        <strain evidence="2 3">DSM 27648</strain>
    </source>
</reference>
<keyword evidence="3" id="KW-1185">Reference proteome</keyword>
<keyword evidence="1" id="KW-1133">Transmembrane helix</keyword>
<dbReference type="STRING" id="1391654.AKJ09_10209"/>
<keyword evidence="1" id="KW-0812">Transmembrane</keyword>
<dbReference type="KEGG" id="llu:AKJ09_10209"/>
<evidence type="ECO:0000313" key="3">
    <source>
        <dbReference type="Proteomes" id="UP000064967"/>
    </source>
</evidence>
<sequence length="94" mass="10065">MWFRLYAATMALAFGAVVVAGFLVHPAGGVPPTLVATPFVVLFGVATFVPMKPWAWTLGFIAIACGLPSCTCLAAFPLLLRWNRPEVKAAFARI</sequence>
<accession>A0A0K1QCN8</accession>